<dbReference type="InterPro" id="IPR049386">
    <property type="entry name" value="FCSD_central"/>
</dbReference>
<evidence type="ECO:0000256" key="2">
    <source>
        <dbReference type="ARBA" id="ARBA00022827"/>
    </source>
</evidence>
<feature type="domain" description="Flavocytochrome c sulphide dehydrogenase flavin-binding" evidence="4">
    <location>
        <begin position="355"/>
        <end position="418"/>
    </location>
</feature>
<protein>
    <submittedName>
        <fullName evidence="6">Flavocytochrome</fullName>
    </submittedName>
</protein>
<dbReference type="SUPFAM" id="SSF55424">
    <property type="entry name" value="FAD/NAD-linked reductases, dimerisation (C-terminal) domain"/>
    <property type="match status" value="1"/>
</dbReference>
<sequence>MNRMDRRIFLQGLGATVAVGAVGAPSLALGAAKKVVIVGGGTGGATAAHYLRRYDPSIEVTLIEPNKEYYTCFFSNLVIGGLRPLDSIRHTYDGLAKRGVKVVHDTVTAIDGAAKHVVTASGQKFAYDRCIVSPGIELVYGGVEGYSADAEKAIPHAWKAGEQTAILAKQLQEMPDGGLVVMVAPPNPFRCPPGPYERASLIANYLKQHKPKSKLIILDPKEKFSKQGLFTAAWKKHYSGIIERLGPDFAGTKFTVDVKTKTVKCDAGEFKADVLNIIPPQRAGKIAQVASLTDEKGWCPVDQHTFESKLVPGVHVIGDASIAGKMPKSGYAANSQAKVCAMAIALLLNGKDPLKPAYTNTCYSFVAPDQAVSVAAVYELKNGTIEEVAGGLTPADASEAILRREAEYAKSWYNNITARYVRLIPARRIASVQR</sequence>
<gene>
    <name evidence="6" type="primary">soxF</name>
</gene>
<keyword evidence="2" id="KW-0274">FAD</keyword>
<evidence type="ECO:0000313" key="6">
    <source>
        <dbReference type="EMBL" id="BAF34118.1"/>
    </source>
</evidence>
<dbReference type="PANTHER" id="PTHR43755:SF1">
    <property type="entry name" value="FAD-DEPENDENT PYRIDINE NUCLEOTIDE-DISULPHIDE OXIDOREDUCTASE"/>
    <property type="match status" value="1"/>
</dbReference>
<dbReference type="InterPro" id="IPR037092">
    <property type="entry name" value="FlavoCytC_S_DH_flav-bd_sf"/>
</dbReference>
<dbReference type="InterPro" id="IPR015323">
    <property type="entry name" value="FlavoCytC_S_DH_flav-bd"/>
</dbReference>
<dbReference type="GO" id="GO:0016491">
    <property type="term" value="F:oxidoreductase activity"/>
    <property type="evidence" value="ECO:0007669"/>
    <property type="project" value="InterPro"/>
</dbReference>
<feature type="domain" description="Sulfide dehydrogenase [flavocytochrome c] flavoprotein chain central" evidence="5">
    <location>
        <begin position="164"/>
        <end position="279"/>
    </location>
</feature>
<dbReference type="InterPro" id="IPR036188">
    <property type="entry name" value="FAD/NAD-bd_sf"/>
</dbReference>
<dbReference type="SUPFAM" id="SSF51905">
    <property type="entry name" value="FAD/NAD(P)-binding domain"/>
    <property type="match status" value="2"/>
</dbReference>
<dbReference type="PROSITE" id="PS51318">
    <property type="entry name" value="TAT"/>
    <property type="match status" value="1"/>
</dbReference>
<dbReference type="Pfam" id="PF07992">
    <property type="entry name" value="Pyr_redox_2"/>
    <property type="match status" value="1"/>
</dbReference>
<dbReference type="Pfam" id="PF21706">
    <property type="entry name" value="FCSD_central"/>
    <property type="match status" value="1"/>
</dbReference>
<dbReference type="EMBL" id="AB268546">
    <property type="protein sequence ID" value="BAF34118.1"/>
    <property type="molecule type" value="Genomic_DNA"/>
</dbReference>
<keyword evidence="1" id="KW-0285">Flavoprotein</keyword>
<feature type="domain" description="FAD/NAD(P)-binding" evidence="3">
    <location>
        <begin position="33"/>
        <end position="146"/>
    </location>
</feature>
<evidence type="ECO:0000259" key="5">
    <source>
        <dbReference type="Pfam" id="PF21706"/>
    </source>
</evidence>
<dbReference type="Pfam" id="PF09242">
    <property type="entry name" value="FCSD-flav_bind"/>
    <property type="match status" value="1"/>
</dbReference>
<dbReference type="Gene3D" id="3.90.760.10">
    <property type="entry name" value="Flavocytochrome c sulphide dehydrogenase, flavin-binding domain"/>
    <property type="match status" value="1"/>
</dbReference>
<dbReference type="InterPro" id="IPR016156">
    <property type="entry name" value="FAD/NAD-linked_Rdtase_dimer_sf"/>
</dbReference>
<proteinExistence type="predicted"/>
<dbReference type="InterPro" id="IPR006311">
    <property type="entry name" value="TAT_signal"/>
</dbReference>
<dbReference type="InterPro" id="IPR023753">
    <property type="entry name" value="FAD/NAD-binding_dom"/>
</dbReference>
<evidence type="ECO:0000259" key="4">
    <source>
        <dbReference type="Pfam" id="PF09242"/>
    </source>
</evidence>
<dbReference type="InterPro" id="IPR052541">
    <property type="entry name" value="SQRD"/>
</dbReference>
<dbReference type="GO" id="GO:0050660">
    <property type="term" value="F:flavin adenine dinucleotide binding"/>
    <property type="evidence" value="ECO:0007669"/>
    <property type="project" value="InterPro"/>
</dbReference>
<accession>Q08IS5</accession>
<dbReference type="AlphaFoldDB" id="Q08IS5"/>
<name>Q08IS5_HYDTE</name>
<dbReference type="FunFam" id="3.50.50.60:FF:000234">
    <property type="entry name" value="Flavocytochrome C sulfide dehydrogenase"/>
    <property type="match status" value="1"/>
</dbReference>
<evidence type="ECO:0000259" key="3">
    <source>
        <dbReference type="Pfam" id="PF07992"/>
    </source>
</evidence>
<dbReference type="Gene3D" id="3.50.50.60">
    <property type="entry name" value="FAD/NAD(P)-binding domain"/>
    <property type="match status" value="2"/>
</dbReference>
<organism evidence="6">
    <name type="scientific">Hydrogenophilus thermoluteolus</name>
    <name type="common">Pseudomonas hydrogenothermophila</name>
    <dbReference type="NCBI Taxonomy" id="297"/>
    <lineage>
        <taxon>Bacteria</taxon>
        <taxon>Pseudomonadati</taxon>
        <taxon>Pseudomonadota</taxon>
        <taxon>Hydrogenophilia</taxon>
        <taxon>Hydrogenophilales</taxon>
        <taxon>Hydrogenophilaceae</taxon>
        <taxon>Hydrogenophilus</taxon>
    </lineage>
</organism>
<evidence type="ECO:0000256" key="1">
    <source>
        <dbReference type="ARBA" id="ARBA00022630"/>
    </source>
</evidence>
<dbReference type="PANTHER" id="PTHR43755">
    <property type="match status" value="1"/>
</dbReference>
<reference evidence="6" key="1">
    <citation type="journal article" date="2007" name="Arch. Microbiol.">
        <title>Thiosulfate oxidation by a moderately thermophilic hydrogen-oxidizing bacterium, Hydrogenophilus thermoluteolus.</title>
        <authorList>
            <person name="Miyake D."/>
            <person name="Ichiki S."/>
            <person name="Tanabe M."/>
            <person name="Oda T."/>
            <person name="Kuroda H."/>
            <person name="Nishihara H."/>
            <person name="Sambongi Y."/>
        </authorList>
    </citation>
    <scope>NUCLEOTIDE SEQUENCE</scope>
    <source>
        <strain evidence="6">TH-1</strain>
    </source>
</reference>